<evidence type="ECO:0000313" key="1">
    <source>
        <dbReference type="EMBL" id="KAG7442174.1"/>
    </source>
</evidence>
<dbReference type="EMBL" id="MU250553">
    <property type="protein sequence ID" value="KAG7442174.1"/>
    <property type="molecule type" value="Genomic_DNA"/>
</dbReference>
<name>A0A9P8ANS7_9AGAR</name>
<reference evidence="1" key="1">
    <citation type="submission" date="2020-11" db="EMBL/GenBank/DDBJ databases">
        <title>Adaptations for nitrogen fixation in a non-lichenized fungal sporocarp promotes dispersal by wood-feeding termites.</title>
        <authorList>
            <consortium name="DOE Joint Genome Institute"/>
            <person name="Koch R.A."/>
            <person name="Yoon G."/>
            <person name="Arayal U."/>
            <person name="Lail K."/>
            <person name="Amirebrahimi M."/>
            <person name="Labutti K."/>
            <person name="Lipzen A."/>
            <person name="Riley R."/>
            <person name="Barry K."/>
            <person name="Henrissat B."/>
            <person name="Grigoriev I.V."/>
            <person name="Herr J.R."/>
            <person name="Aime M.C."/>
        </authorList>
    </citation>
    <scope>NUCLEOTIDE SEQUENCE</scope>
    <source>
        <strain evidence="1">MCA 3950</strain>
    </source>
</reference>
<accession>A0A9P8ANS7</accession>
<gene>
    <name evidence="1" type="ORF">BT62DRAFT_1010708</name>
</gene>
<protein>
    <submittedName>
        <fullName evidence="1">Uncharacterized protein</fullName>
    </submittedName>
</protein>
<dbReference type="Proteomes" id="UP000812287">
    <property type="component" value="Unassembled WGS sequence"/>
</dbReference>
<sequence>MATFASSVASLLPESDIYALKTDPAWHHPRQWAIALVIYTEQSVRLYTSRNGKSYRLSNVEYDRLMQHGFNQLALWLRQKETGIMWLPLVVSEVPSRSERGPIACLKAAHSDIGSPFRGLTDGGVMILRGLAGLVGS</sequence>
<dbReference type="AlphaFoldDB" id="A0A9P8ANS7"/>
<dbReference type="RefSeq" id="XP_043035674.1">
    <property type="nucleotide sequence ID" value="XM_043177677.1"/>
</dbReference>
<evidence type="ECO:0000313" key="2">
    <source>
        <dbReference type="Proteomes" id="UP000812287"/>
    </source>
</evidence>
<dbReference type="GeneID" id="66099964"/>
<keyword evidence="2" id="KW-1185">Reference proteome</keyword>
<organism evidence="1 2">
    <name type="scientific">Guyanagaster necrorhizus</name>
    <dbReference type="NCBI Taxonomy" id="856835"/>
    <lineage>
        <taxon>Eukaryota</taxon>
        <taxon>Fungi</taxon>
        <taxon>Dikarya</taxon>
        <taxon>Basidiomycota</taxon>
        <taxon>Agaricomycotina</taxon>
        <taxon>Agaricomycetes</taxon>
        <taxon>Agaricomycetidae</taxon>
        <taxon>Agaricales</taxon>
        <taxon>Marasmiineae</taxon>
        <taxon>Physalacriaceae</taxon>
        <taxon>Guyanagaster</taxon>
    </lineage>
</organism>
<comment type="caution">
    <text evidence="1">The sequence shown here is derived from an EMBL/GenBank/DDBJ whole genome shotgun (WGS) entry which is preliminary data.</text>
</comment>
<proteinExistence type="predicted"/>